<gene>
    <name evidence="6" type="ORF">CRP01_01315</name>
</gene>
<dbReference type="Gene3D" id="2.30.110.10">
    <property type="entry name" value="Electron Transport, Fmn-binding Protein, Chain A"/>
    <property type="match status" value="1"/>
</dbReference>
<feature type="domain" description="Flavin reductase like" evidence="5">
    <location>
        <begin position="20"/>
        <end position="178"/>
    </location>
</feature>
<keyword evidence="3" id="KW-0288">FMN</keyword>
<evidence type="ECO:0000256" key="3">
    <source>
        <dbReference type="ARBA" id="ARBA00022643"/>
    </source>
</evidence>
<dbReference type="PANTHER" id="PTHR33798:SF5">
    <property type="entry name" value="FLAVIN REDUCTASE LIKE DOMAIN-CONTAINING PROTEIN"/>
    <property type="match status" value="1"/>
</dbReference>
<dbReference type="GO" id="GO:0016646">
    <property type="term" value="F:oxidoreductase activity, acting on the CH-NH group of donors, NAD or NADP as acceptor"/>
    <property type="evidence" value="ECO:0007669"/>
    <property type="project" value="UniProtKB-ARBA"/>
</dbReference>
<dbReference type="GO" id="GO:0010181">
    <property type="term" value="F:FMN binding"/>
    <property type="evidence" value="ECO:0007669"/>
    <property type="project" value="InterPro"/>
</dbReference>
<evidence type="ECO:0000259" key="5">
    <source>
        <dbReference type="SMART" id="SM00903"/>
    </source>
</evidence>
<dbReference type="SUPFAM" id="SSF50475">
    <property type="entry name" value="FMN-binding split barrel"/>
    <property type="match status" value="1"/>
</dbReference>
<dbReference type="Pfam" id="PF01613">
    <property type="entry name" value="Flavin_Reduct"/>
    <property type="match status" value="1"/>
</dbReference>
<dbReference type="RefSeq" id="WP_099148169.1">
    <property type="nucleotide sequence ID" value="NZ_PDUD01000001.1"/>
</dbReference>
<protein>
    <submittedName>
        <fullName evidence="6">Flavin reductase</fullName>
    </submittedName>
</protein>
<dbReference type="InterPro" id="IPR002563">
    <property type="entry name" value="Flavin_Rdtase-like_dom"/>
</dbReference>
<evidence type="ECO:0000313" key="7">
    <source>
        <dbReference type="Proteomes" id="UP000223913"/>
    </source>
</evidence>
<comment type="similarity">
    <text evidence="4">Belongs to the flavoredoxin family.</text>
</comment>
<dbReference type="EMBL" id="PDUD01000001">
    <property type="protein sequence ID" value="PHN08579.1"/>
    <property type="molecule type" value="Genomic_DNA"/>
</dbReference>
<evidence type="ECO:0000313" key="6">
    <source>
        <dbReference type="EMBL" id="PHN08579.1"/>
    </source>
</evidence>
<reference evidence="6 7" key="1">
    <citation type="submission" date="2017-10" db="EMBL/GenBank/DDBJ databases">
        <title>The draft genome sequence of Lewinella nigricans NBRC 102662.</title>
        <authorList>
            <person name="Wang K."/>
        </authorList>
    </citation>
    <scope>NUCLEOTIDE SEQUENCE [LARGE SCALE GENOMIC DNA]</scope>
    <source>
        <strain evidence="6 7">NBRC 102662</strain>
    </source>
</reference>
<dbReference type="PANTHER" id="PTHR33798">
    <property type="entry name" value="FLAVOPROTEIN OXYGENASE"/>
    <property type="match status" value="1"/>
</dbReference>
<organism evidence="6 7">
    <name type="scientific">Flavilitoribacter nigricans (strain ATCC 23147 / DSM 23189 / NBRC 102662 / NCIMB 1420 / SS-2)</name>
    <name type="common">Lewinella nigricans</name>
    <dbReference type="NCBI Taxonomy" id="1122177"/>
    <lineage>
        <taxon>Bacteria</taxon>
        <taxon>Pseudomonadati</taxon>
        <taxon>Bacteroidota</taxon>
        <taxon>Saprospiria</taxon>
        <taxon>Saprospirales</taxon>
        <taxon>Lewinellaceae</taxon>
        <taxon>Flavilitoribacter</taxon>
    </lineage>
</organism>
<accession>A0A2D0NK42</accession>
<keyword evidence="2" id="KW-0285">Flavoprotein</keyword>
<proteinExistence type="inferred from homology"/>
<sequence length="299" mass="32845">MISIDPKTYNQVALSRLLTGAVAPRPIALVSSISQSGAVNLSPYSFFNVFSYRPPILIFSVSRRMRDNTTKDTLENVLEKPEVVINIVNHDLVEQMSLTSTEYDRGVNEYEKAGLTPIPSERVQPPRVAESPVAFECKVNQVLPLGETGGAGNLVVCEVILAHYSEQILIDEGTVDPVKLDAVARMGNNWYSRANGDSLFEIVKPGQSLGIGVDKLPDPIRYSSVLSGNDLGRLGNLKAFPDAGELETIKKEEVVRALIETKAPEEQWHTLAKRVLEVGEREKALAILMIGLESYAIKE</sequence>
<comment type="cofactor">
    <cofactor evidence="1">
        <name>FMN</name>
        <dbReference type="ChEBI" id="CHEBI:58210"/>
    </cofactor>
</comment>
<dbReference type="OrthoDB" id="9794638at2"/>
<comment type="caution">
    <text evidence="6">The sequence shown here is derived from an EMBL/GenBank/DDBJ whole genome shotgun (WGS) entry which is preliminary data.</text>
</comment>
<dbReference type="Proteomes" id="UP000223913">
    <property type="component" value="Unassembled WGS sequence"/>
</dbReference>
<dbReference type="AlphaFoldDB" id="A0A2D0NK42"/>
<evidence type="ECO:0000256" key="1">
    <source>
        <dbReference type="ARBA" id="ARBA00001917"/>
    </source>
</evidence>
<evidence type="ECO:0000256" key="2">
    <source>
        <dbReference type="ARBA" id="ARBA00022630"/>
    </source>
</evidence>
<dbReference type="InterPro" id="IPR012349">
    <property type="entry name" value="Split_barrel_FMN-bd"/>
</dbReference>
<name>A0A2D0NK42_FLAN2</name>
<keyword evidence="7" id="KW-1185">Reference proteome</keyword>
<evidence type="ECO:0000256" key="4">
    <source>
        <dbReference type="ARBA" id="ARBA00038054"/>
    </source>
</evidence>
<dbReference type="SMART" id="SM00903">
    <property type="entry name" value="Flavin_Reduct"/>
    <property type="match status" value="1"/>
</dbReference>